<accession>A0A016RYG1</accession>
<dbReference type="Pfam" id="PF26215">
    <property type="entry name" value="HTH_animal"/>
    <property type="match status" value="1"/>
</dbReference>
<dbReference type="EMBL" id="JARK01001672">
    <property type="protein sequence ID" value="EYB83415.1"/>
    <property type="molecule type" value="Genomic_DNA"/>
</dbReference>
<dbReference type="Pfam" id="PF00078">
    <property type="entry name" value="RVT_1"/>
    <property type="match status" value="1"/>
</dbReference>
<dbReference type="PANTHER" id="PTHR21301">
    <property type="entry name" value="REVERSE TRANSCRIPTASE"/>
    <property type="match status" value="1"/>
</dbReference>
<dbReference type="InterPro" id="IPR000477">
    <property type="entry name" value="RT_dom"/>
</dbReference>
<comment type="caution">
    <text evidence="3">The sequence shown here is derived from an EMBL/GenBank/DDBJ whole genome shotgun (WGS) entry which is preliminary data.</text>
</comment>
<evidence type="ECO:0000313" key="4">
    <source>
        <dbReference type="Proteomes" id="UP000024635"/>
    </source>
</evidence>
<dbReference type="InterPro" id="IPR058912">
    <property type="entry name" value="HTH_animal"/>
</dbReference>
<dbReference type="OrthoDB" id="3212410at2759"/>
<evidence type="ECO:0008006" key="5">
    <source>
        <dbReference type="Google" id="ProtNLM"/>
    </source>
</evidence>
<dbReference type="PANTHER" id="PTHR21301:SF10">
    <property type="entry name" value="REVERSE TRANSCRIPTASE DOMAIN-CONTAINING PROTEIN"/>
    <property type="match status" value="1"/>
</dbReference>
<evidence type="ECO:0000259" key="1">
    <source>
        <dbReference type="Pfam" id="PF00078"/>
    </source>
</evidence>
<feature type="domain" description="Helix-turn-helix" evidence="2">
    <location>
        <begin position="360"/>
        <end position="410"/>
    </location>
</feature>
<dbReference type="Proteomes" id="UP000024635">
    <property type="component" value="Unassembled WGS sequence"/>
</dbReference>
<sequence length="469" mass="53237">MRVYQNETRSRFASNLTSQQLKGLLKLKKARKTLRVTVGDKDGAFVVMPQNLDKALTATAIADDTTYEPCSRSCFRRSCQLLGNVVKSVLRRKFDAYTTSRFWANHPEVPTYYSLVKTHKLEPDVDLRDVDISRIKTRPIISSCCGPSDRISWLLAKMLAPLLRFVGAHIVNSIEFIKEIKRCQIPDEACYVSYDAVSLYTNIDRKAAIQSLIELLNEHCNEVETFGFSSIDIEALLNATLECNIFRFNNEFYRQKRRLAMGIRIAPLLAIVYLDHIEKTSLTAGILFYKRYIDDVFVIGTTPSELAVTLTNLNSKDVNIKFTVEEPHDDGFFPFLNTRVKIHGGMKEISWYKKKSSKNIILHSQSAHPLHMKVNVVENLKKTSDRICTTDSGSDEQIHNIPFGNGYTEGRVSSWRPYSVPDGIALVLPFLNDSSCKKINTIVRNCGLPVRLIFQPPPTLKEMLTASRV</sequence>
<organism evidence="3 4">
    <name type="scientific">Ancylostoma ceylanicum</name>
    <dbReference type="NCBI Taxonomy" id="53326"/>
    <lineage>
        <taxon>Eukaryota</taxon>
        <taxon>Metazoa</taxon>
        <taxon>Ecdysozoa</taxon>
        <taxon>Nematoda</taxon>
        <taxon>Chromadorea</taxon>
        <taxon>Rhabditida</taxon>
        <taxon>Rhabditina</taxon>
        <taxon>Rhabditomorpha</taxon>
        <taxon>Strongyloidea</taxon>
        <taxon>Ancylostomatidae</taxon>
        <taxon>Ancylostomatinae</taxon>
        <taxon>Ancylostoma</taxon>
    </lineage>
</organism>
<feature type="domain" description="Reverse transcriptase" evidence="1">
    <location>
        <begin position="137"/>
        <end position="316"/>
    </location>
</feature>
<name>A0A016RYG1_9BILA</name>
<evidence type="ECO:0000259" key="2">
    <source>
        <dbReference type="Pfam" id="PF26215"/>
    </source>
</evidence>
<gene>
    <name evidence="3" type="primary">Acey_s0336.g2891</name>
    <name evidence="3" type="ORF">Y032_0336g2891</name>
</gene>
<keyword evidence="4" id="KW-1185">Reference proteome</keyword>
<dbReference type="AlphaFoldDB" id="A0A016RYG1"/>
<reference evidence="4" key="1">
    <citation type="journal article" date="2015" name="Nat. Genet.">
        <title>The genome and transcriptome of the zoonotic hookworm Ancylostoma ceylanicum identify infection-specific gene families.</title>
        <authorList>
            <person name="Schwarz E.M."/>
            <person name="Hu Y."/>
            <person name="Antoshechkin I."/>
            <person name="Miller M.M."/>
            <person name="Sternberg P.W."/>
            <person name="Aroian R.V."/>
        </authorList>
    </citation>
    <scope>NUCLEOTIDE SEQUENCE</scope>
    <source>
        <strain evidence="4">HY135</strain>
    </source>
</reference>
<protein>
    <recommendedName>
        <fullName evidence="5">Reverse transcriptase domain-containing protein</fullName>
    </recommendedName>
</protein>
<dbReference type="STRING" id="53326.A0A016RYG1"/>
<proteinExistence type="predicted"/>
<evidence type="ECO:0000313" key="3">
    <source>
        <dbReference type="EMBL" id="EYB83415.1"/>
    </source>
</evidence>